<proteinExistence type="predicted"/>
<keyword evidence="2" id="KW-1185">Reference proteome</keyword>
<organism evidence="1 2">
    <name type="scientific">Flavobacterium segetis</name>
    <dbReference type="NCBI Taxonomy" id="271157"/>
    <lineage>
        <taxon>Bacteria</taxon>
        <taxon>Pseudomonadati</taxon>
        <taxon>Bacteroidota</taxon>
        <taxon>Flavobacteriia</taxon>
        <taxon>Flavobacteriales</taxon>
        <taxon>Flavobacteriaceae</taxon>
        <taxon>Flavobacterium</taxon>
    </lineage>
</organism>
<dbReference type="AlphaFoldDB" id="A0A1M5DZ39"/>
<protein>
    <submittedName>
        <fullName evidence="1">Uncharacterized protein</fullName>
    </submittedName>
</protein>
<sequence length="41" mass="4945">MNFYKKRFIRKFGHKTTIYFNLGEIVNNNLKVKDKGSQTQH</sequence>
<evidence type="ECO:0000313" key="1">
    <source>
        <dbReference type="EMBL" id="SHF72082.1"/>
    </source>
</evidence>
<dbReference type="EMBL" id="FQWE01000001">
    <property type="protein sequence ID" value="SHF72082.1"/>
    <property type="molecule type" value="Genomic_DNA"/>
</dbReference>
<gene>
    <name evidence="1" type="ORF">SAMN05444396_10153</name>
</gene>
<dbReference type="STRING" id="271157.SAMN05444396_10153"/>
<accession>A0A1M5DZ39</accession>
<evidence type="ECO:0000313" key="2">
    <source>
        <dbReference type="Proteomes" id="UP000184036"/>
    </source>
</evidence>
<name>A0A1M5DZ39_9FLAO</name>
<dbReference type="Proteomes" id="UP000184036">
    <property type="component" value="Unassembled WGS sequence"/>
</dbReference>
<reference evidence="2" key="1">
    <citation type="submission" date="2016-11" db="EMBL/GenBank/DDBJ databases">
        <authorList>
            <person name="Varghese N."/>
            <person name="Submissions S."/>
        </authorList>
    </citation>
    <scope>NUCLEOTIDE SEQUENCE [LARGE SCALE GENOMIC DNA]</scope>
    <source>
        <strain evidence="2">DSM 19741</strain>
    </source>
</reference>